<sequence length="339" mass="37707">MTAYQTLPPTTPHTVAWHKQRSQGIGGSDASAILGLNPYESAYSIWQRKTGKLPPEPDGYEVNEAAYWGTKLEDILAEELENRLAIEGDTYLTLRPAAGTLQSIERPWQLANLDRLAYDYEGDRGPFEAVDPEIEPVAVAEIKTVGLRLANDWAEPDGIGKHALIQGVHYMAVTGLPVVYFGCLVGGQNFRWRALDRDERLEEHLLEREAEFWDLVQRDTPPPVDGSDATREALNKLYPEARAETTVDLGMDAAGLVAQRNKLSEELAYFETQRQAVDNALKDILGDHEVGLLHGQPAVRWTNVAGRRSINSKALRADHPDLADNYTITGKPTRRFAVV</sequence>
<dbReference type="Gene3D" id="3.90.320.10">
    <property type="match status" value="1"/>
</dbReference>
<protein>
    <recommendedName>
        <fullName evidence="1">YqaJ viral recombinase domain-containing protein</fullName>
    </recommendedName>
</protein>
<accession>A0A4R4PK67</accession>
<comment type="caution">
    <text evidence="2">The sequence shown here is derived from an EMBL/GenBank/DDBJ whole genome shotgun (WGS) entry which is preliminary data.</text>
</comment>
<dbReference type="Proteomes" id="UP000295075">
    <property type="component" value="Unassembled WGS sequence"/>
</dbReference>
<evidence type="ECO:0000313" key="3">
    <source>
        <dbReference type="Proteomes" id="UP000295075"/>
    </source>
</evidence>
<dbReference type="InterPro" id="IPR019080">
    <property type="entry name" value="YqaJ_viral_recombinase"/>
</dbReference>
<proteinExistence type="predicted"/>
<dbReference type="EMBL" id="SMKA01000189">
    <property type="protein sequence ID" value="TDC22490.1"/>
    <property type="molecule type" value="Genomic_DNA"/>
</dbReference>
<dbReference type="RefSeq" id="WP_132412728.1">
    <property type="nucleotide sequence ID" value="NZ_SMKA01000189.1"/>
</dbReference>
<evidence type="ECO:0000259" key="1">
    <source>
        <dbReference type="Pfam" id="PF09588"/>
    </source>
</evidence>
<dbReference type="InterPro" id="IPR011604">
    <property type="entry name" value="PDDEXK-like_dom_sf"/>
</dbReference>
<reference evidence="2 3" key="1">
    <citation type="submission" date="2019-03" db="EMBL/GenBank/DDBJ databases">
        <title>Draft genome sequences of novel Actinobacteria.</title>
        <authorList>
            <person name="Sahin N."/>
            <person name="Ay H."/>
            <person name="Saygin H."/>
        </authorList>
    </citation>
    <scope>NUCLEOTIDE SEQUENCE [LARGE SCALE GENOMIC DNA]</scope>
    <source>
        <strain evidence="2 3">JCM 30547</strain>
    </source>
</reference>
<dbReference type="SUPFAM" id="SSF52980">
    <property type="entry name" value="Restriction endonuclease-like"/>
    <property type="match status" value="1"/>
</dbReference>
<evidence type="ECO:0000313" key="2">
    <source>
        <dbReference type="EMBL" id="TDC22490.1"/>
    </source>
</evidence>
<gene>
    <name evidence="2" type="ORF">E1261_30740</name>
</gene>
<dbReference type="InterPro" id="IPR017482">
    <property type="entry name" value="Lambda-type_endonuclease"/>
</dbReference>
<dbReference type="OrthoDB" id="3197230at2"/>
<dbReference type="Pfam" id="PF09588">
    <property type="entry name" value="YqaJ"/>
    <property type="match status" value="1"/>
</dbReference>
<dbReference type="InterPro" id="IPR011335">
    <property type="entry name" value="Restrct_endonuc-II-like"/>
</dbReference>
<name>A0A4R4PK67_9ACTN</name>
<keyword evidence="3" id="KW-1185">Reference proteome</keyword>
<dbReference type="NCBIfam" id="TIGR03033">
    <property type="entry name" value="phage_rel_nuc"/>
    <property type="match status" value="1"/>
</dbReference>
<feature type="domain" description="YqaJ viral recombinase" evidence="1">
    <location>
        <begin position="17"/>
        <end position="176"/>
    </location>
</feature>
<organism evidence="2 3">
    <name type="scientific">Kribbella albertanoniae</name>
    <dbReference type="NCBI Taxonomy" id="1266829"/>
    <lineage>
        <taxon>Bacteria</taxon>
        <taxon>Bacillati</taxon>
        <taxon>Actinomycetota</taxon>
        <taxon>Actinomycetes</taxon>
        <taxon>Propionibacteriales</taxon>
        <taxon>Kribbellaceae</taxon>
        <taxon>Kribbella</taxon>
    </lineage>
</organism>
<dbReference type="AlphaFoldDB" id="A0A4R4PK67"/>